<evidence type="ECO:0000256" key="2">
    <source>
        <dbReference type="ARBA" id="ARBA00022692"/>
    </source>
</evidence>
<dbReference type="GO" id="GO:0000045">
    <property type="term" value="P:autophagosome assembly"/>
    <property type="evidence" value="ECO:0007669"/>
    <property type="project" value="TreeGrafter"/>
</dbReference>
<evidence type="ECO:0000256" key="5">
    <source>
        <dbReference type="ARBA" id="ARBA00025797"/>
    </source>
</evidence>
<accession>A0A8J6C5N4</accession>
<dbReference type="AlphaFoldDB" id="A0A8J6C5N4"/>
<dbReference type="Proteomes" id="UP000751190">
    <property type="component" value="Unassembled WGS sequence"/>
</dbReference>
<keyword evidence="9" id="KW-1185">Reference proteome</keyword>
<evidence type="ECO:0000256" key="3">
    <source>
        <dbReference type="ARBA" id="ARBA00022989"/>
    </source>
</evidence>
<keyword evidence="4 6" id="KW-0472">Membrane</keyword>
<feature type="domain" description="VTT" evidence="7">
    <location>
        <begin position="101"/>
        <end position="228"/>
    </location>
</feature>
<evidence type="ECO:0000256" key="1">
    <source>
        <dbReference type="ARBA" id="ARBA00004141"/>
    </source>
</evidence>
<gene>
    <name evidence="8" type="ORF">KFE25_013017</name>
</gene>
<evidence type="ECO:0000256" key="6">
    <source>
        <dbReference type="SAM" id="Phobius"/>
    </source>
</evidence>
<dbReference type="EMBL" id="JAGTXO010000041">
    <property type="protein sequence ID" value="KAG8459381.1"/>
    <property type="molecule type" value="Genomic_DNA"/>
</dbReference>
<comment type="subcellular location">
    <subcellularLocation>
        <location evidence="1">Membrane</location>
        <topology evidence="1">Multi-pass membrane protein</topology>
    </subcellularLocation>
</comment>
<keyword evidence="3 6" id="KW-1133">Transmembrane helix</keyword>
<sequence length="292" mass="31426">MPRLTLNQSLAAYAALTAAIAIGGAAFVRSAPPLPAAQCARIVTPMDVVRGRLVREPRESILGLWTCLKEYKRDNWWYTTAGIWGTYVLFKVFGPLGAGTSMVISILIGALYDEWAISLGGLRYSMLAHLLGVSGEVCGGIGGYVMSYLVGREILLAFAAEKMGRLEAKMREYDGSLFRYMLFLRVSPMLPNWFVNYGTPLVGMPLSYFAAASVLAIQPAAAMSIAMGGMVREAGEAGLDLRTFAQRGAAMASTSFVLSLPLIPADDLRAAKERARAVLGLGQSPLEQMARS</sequence>
<comment type="similarity">
    <text evidence="5">Belongs to the TMEM41 family.</text>
</comment>
<dbReference type="PANTHER" id="PTHR43220:SF18">
    <property type="entry name" value="TRANSMEMBRANE PROTEIN 41B"/>
    <property type="match status" value="1"/>
</dbReference>
<keyword evidence="2 6" id="KW-0812">Transmembrane</keyword>
<feature type="transmembrane region" description="Helical" evidence="6">
    <location>
        <begin position="194"/>
        <end position="217"/>
    </location>
</feature>
<evidence type="ECO:0000256" key="4">
    <source>
        <dbReference type="ARBA" id="ARBA00023136"/>
    </source>
</evidence>
<comment type="caution">
    <text evidence="8">The sequence shown here is derived from an EMBL/GenBank/DDBJ whole genome shotgun (WGS) entry which is preliminary data.</text>
</comment>
<organism evidence="8 9">
    <name type="scientific">Diacronema lutheri</name>
    <name type="common">Unicellular marine alga</name>
    <name type="synonym">Monochrysis lutheri</name>
    <dbReference type="NCBI Taxonomy" id="2081491"/>
    <lineage>
        <taxon>Eukaryota</taxon>
        <taxon>Haptista</taxon>
        <taxon>Haptophyta</taxon>
        <taxon>Pavlovophyceae</taxon>
        <taxon>Pavlovales</taxon>
        <taxon>Pavlovaceae</taxon>
        <taxon>Diacronema</taxon>
    </lineage>
</organism>
<dbReference type="Pfam" id="PF09335">
    <property type="entry name" value="VTT_dom"/>
    <property type="match status" value="1"/>
</dbReference>
<evidence type="ECO:0000313" key="9">
    <source>
        <dbReference type="Proteomes" id="UP000751190"/>
    </source>
</evidence>
<protein>
    <recommendedName>
        <fullName evidence="7">VTT domain-containing protein</fullName>
    </recommendedName>
</protein>
<dbReference type="OMA" id="GSLFRYM"/>
<proteinExistence type="inferred from homology"/>
<evidence type="ECO:0000313" key="8">
    <source>
        <dbReference type="EMBL" id="KAG8459381.1"/>
    </source>
</evidence>
<name>A0A8J6C5N4_DIALT</name>
<dbReference type="InterPro" id="IPR045014">
    <property type="entry name" value="TM41A/B"/>
</dbReference>
<feature type="transmembrane region" description="Helical" evidence="6">
    <location>
        <begin position="92"/>
        <end position="112"/>
    </location>
</feature>
<evidence type="ECO:0000259" key="7">
    <source>
        <dbReference type="Pfam" id="PF09335"/>
    </source>
</evidence>
<dbReference type="OrthoDB" id="447361at2759"/>
<feature type="transmembrane region" description="Helical" evidence="6">
    <location>
        <begin position="124"/>
        <end position="146"/>
    </location>
</feature>
<dbReference type="PANTHER" id="PTHR43220">
    <property type="match status" value="1"/>
</dbReference>
<reference evidence="8" key="1">
    <citation type="submission" date="2021-05" db="EMBL/GenBank/DDBJ databases">
        <title>The genome of the haptophyte Pavlova lutheri (Diacronema luteri, Pavlovales) - a model for lipid biosynthesis in eukaryotic algae.</title>
        <authorList>
            <person name="Hulatt C.J."/>
            <person name="Posewitz M.C."/>
        </authorList>
    </citation>
    <scope>NUCLEOTIDE SEQUENCE</scope>
    <source>
        <strain evidence="8">NIVA-4/92</strain>
    </source>
</reference>
<dbReference type="GO" id="GO:0016020">
    <property type="term" value="C:membrane"/>
    <property type="evidence" value="ECO:0007669"/>
    <property type="project" value="UniProtKB-SubCell"/>
</dbReference>
<dbReference type="InterPro" id="IPR032816">
    <property type="entry name" value="VTT_dom"/>
</dbReference>